<dbReference type="GO" id="GO:0005524">
    <property type="term" value="F:ATP binding"/>
    <property type="evidence" value="ECO:0007669"/>
    <property type="project" value="UniProtKB-KW"/>
</dbReference>
<keyword evidence="1" id="KW-0808">Transferase</keyword>
<reference evidence="6" key="1">
    <citation type="submission" date="2021-01" db="EMBL/GenBank/DDBJ databases">
        <title>Phytophthora aleatoria, a newly-described species from Pinus radiata is distinct from Phytophthora cactorum isolates based on comparative genomics.</title>
        <authorList>
            <person name="Mcdougal R."/>
            <person name="Panda P."/>
            <person name="Williams N."/>
            <person name="Studholme D.J."/>
        </authorList>
    </citation>
    <scope>NUCLEOTIDE SEQUENCE</scope>
    <source>
        <strain evidence="6">NZFS 4037</strain>
    </source>
</reference>
<dbReference type="AlphaFoldDB" id="A0A8J5I4R6"/>
<evidence type="ECO:0000256" key="3">
    <source>
        <dbReference type="ARBA" id="ARBA00022777"/>
    </source>
</evidence>
<dbReference type="Pfam" id="PF00265">
    <property type="entry name" value="TK"/>
    <property type="match status" value="1"/>
</dbReference>
<dbReference type="Proteomes" id="UP000709295">
    <property type="component" value="Unassembled WGS sequence"/>
</dbReference>
<evidence type="ECO:0000313" key="7">
    <source>
        <dbReference type="Proteomes" id="UP000709295"/>
    </source>
</evidence>
<keyword evidence="4" id="KW-0067">ATP-binding</keyword>
<comment type="caution">
    <text evidence="6">The sequence shown here is derived from an EMBL/GenBank/DDBJ whole genome shotgun (WGS) entry which is preliminary data.</text>
</comment>
<evidence type="ECO:0000313" key="6">
    <source>
        <dbReference type="EMBL" id="KAG6946346.1"/>
    </source>
</evidence>
<proteinExistence type="predicted"/>
<evidence type="ECO:0000256" key="5">
    <source>
        <dbReference type="SAM" id="Coils"/>
    </source>
</evidence>
<dbReference type="EMBL" id="JAENGY010001898">
    <property type="protein sequence ID" value="KAG6946346.1"/>
    <property type="molecule type" value="Genomic_DNA"/>
</dbReference>
<keyword evidence="7" id="KW-1185">Reference proteome</keyword>
<evidence type="ECO:0000256" key="1">
    <source>
        <dbReference type="ARBA" id="ARBA00022679"/>
    </source>
</evidence>
<accession>A0A8J5I4R6</accession>
<dbReference type="GO" id="GO:0004797">
    <property type="term" value="F:thymidine kinase activity"/>
    <property type="evidence" value="ECO:0007669"/>
    <property type="project" value="InterPro"/>
</dbReference>
<gene>
    <name evidence="6" type="ORF">JG688_00016090</name>
</gene>
<feature type="coiled-coil region" evidence="5">
    <location>
        <begin position="74"/>
        <end position="101"/>
    </location>
</feature>
<protein>
    <submittedName>
        <fullName evidence="6">Uncharacterized protein</fullName>
    </submittedName>
</protein>
<dbReference type="InterPro" id="IPR001267">
    <property type="entry name" value="Thymidine_kinase"/>
</dbReference>
<keyword evidence="2" id="KW-0547">Nucleotide-binding</keyword>
<keyword evidence="5" id="KW-0175">Coiled coil</keyword>
<organism evidence="6 7">
    <name type="scientific">Phytophthora aleatoria</name>
    <dbReference type="NCBI Taxonomy" id="2496075"/>
    <lineage>
        <taxon>Eukaryota</taxon>
        <taxon>Sar</taxon>
        <taxon>Stramenopiles</taxon>
        <taxon>Oomycota</taxon>
        <taxon>Peronosporomycetes</taxon>
        <taxon>Peronosporales</taxon>
        <taxon>Peronosporaceae</taxon>
        <taxon>Phytophthora</taxon>
    </lineage>
</organism>
<evidence type="ECO:0000256" key="2">
    <source>
        <dbReference type="ARBA" id="ARBA00022741"/>
    </source>
</evidence>
<keyword evidence="3" id="KW-0418">Kinase</keyword>
<evidence type="ECO:0000256" key="4">
    <source>
        <dbReference type="ARBA" id="ARBA00022840"/>
    </source>
</evidence>
<sequence>MIPADIDTPEVVNEVLPQAQTQATSTLNKSTKDQVDQVRTYRKTTLEAVITCEVSALAFAVKSAVVRLMSAARTQFALDDIKEAESEVAETQQSVRVAARALANFTGKSTRSNPEFLGMYEETTQFNAIASSCPKSVYWLTEEEASLPLKKTRRTS</sequence>
<name>A0A8J5I4R6_9STRA</name>